<evidence type="ECO:0000256" key="3">
    <source>
        <dbReference type="ARBA" id="ARBA00022946"/>
    </source>
</evidence>
<keyword evidence="6" id="KW-0687">Ribonucleoprotein</keyword>
<evidence type="ECO:0000256" key="6">
    <source>
        <dbReference type="ARBA" id="ARBA00023274"/>
    </source>
</evidence>
<evidence type="ECO:0000256" key="4">
    <source>
        <dbReference type="ARBA" id="ARBA00022980"/>
    </source>
</evidence>
<organism evidence="8 9">
    <name type="scientific">Cloeon dipterum</name>
    <dbReference type="NCBI Taxonomy" id="197152"/>
    <lineage>
        <taxon>Eukaryota</taxon>
        <taxon>Metazoa</taxon>
        <taxon>Ecdysozoa</taxon>
        <taxon>Arthropoda</taxon>
        <taxon>Hexapoda</taxon>
        <taxon>Insecta</taxon>
        <taxon>Pterygota</taxon>
        <taxon>Palaeoptera</taxon>
        <taxon>Ephemeroptera</taxon>
        <taxon>Pisciforma</taxon>
        <taxon>Baetidae</taxon>
        <taxon>Cloeon</taxon>
    </lineage>
</organism>
<comment type="caution">
    <text evidence="8">The sequence shown here is derived from an EMBL/GenBank/DDBJ whole genome shotgun (WGS) entry which is preliminary data.</text>
</comment>
<keyword evidence="3" id="KW-0809">Transit peptide</keyword>
<name>A0A8S1DEU4_9INSE</name>
<dbReference type="InterPro" id="IPR019346">
    <property type="entry name" value="Ribosomal_mL42"/>
</dbReference>
<dbReference type="GO" id="GO:0005762">
    <property type="term" value="C:mitochondrial large ribosomal subunit"/>
    <property type="evidence" value="ECO:0007669"/>
    <property type="project" value="TreeGrafter"/>
</dbReference>
<dbReference type="EMBL" id="CADEPI010000161">
    <property type="protein sequence ID" value="CAB3378251.1"/>
    <property type="molecule type" value="Genomic_DNA"/>
</dbReference>
<comment type="similarity">
    <text evidence="2">Belongs to the mitochondrion-specific ribosomal protein mL42 family.</text>
</comment>
<proteinExistence type="inferred from homology"/>
<reference evidence="8 9" key="1">
    <citation type="submission" date="2020-04" db="EMBL/GenBank/DDBJ databases">
        <authorList>
            <person name="Alioto T."/>
            <person name="Alioto T."/>
            <person name="Gomez Garrido J."/>
        </authorList>
    </citation>
    <scope>NUCLEOTIDE SEQUENCE [LARGE SCALE GENOMIC DNA]</scope>
</reference>
<dbReference type="AlphaFoldDB" id="A0A8S1DEU4"/>
<evidence type="ECO:0000313" key="9">
    <source>
        <dbReference type="Proteomes" id="UP000494165"/>
    </source>
</evidence>
<dbReference type="Proteomes" id="UP000494165">
    <property type="component" value="Unassembled WGS sequence"/>
</dbReference>
<protein>
    <recommendedName>
        <fullName evidence="7">Large ribosomal subunit protein mL42</fullName>
    </recommendedName>
</protein>
<keyword evidence="4" id="KW-0689">Ribosomal protein</keyword>
<evidence type="ECO:0000256" key="2">
    <source>
        <dbReference type="ARBA" id="ARBA00005556"/>
    </source>
</evidence>
<comment type="subcellular location">
    <subcellularLocation>
        <location evidence="1">Mitochondrion</location>
    </subcellularLocation>
</comment>
<evidence type="ECO:0000256" key="5">
    <source>
        <dbReference type="ARBA" id="ARBA00023128"/>
    </source>
</evidence>
<dbReference type="OrthoDB" id="1107506at2759"/>
<dbReference type="PANTHER" id="PTHR13450">
    <property type="entry name" value="MITOCHONDRIAL 39S RIBOSOMAL PROTEIN L42"/>
    <property type="match status" value="1"/>
</dbReference>
<accession>A0A8S1DEU4</accession>
<sequence>MACRSLLQLRGNLQKLSSSVSTKICRNSSSEAKNEKYYEPCVVDNPSQGYFVCWHPKQPLKYEHTKPISAEMERNPGVLNEVDMKLLQKDVPTDLMIAELKALTYTTKHIWYPKNEPRRQKPIRTRKYM</sequence>
<evidence type="ECO:0000256" key="1">
    <source>
        <dbReference type="ARBA" id="ARBA00004173"/>
    </source>
</evidence>
<keyword evidence="9" id="KW-1185">Reference proteome</keyword>
<evidence type="ECO:0000313" key="8">
    <source>
        <dbReference type="EMBL" id="CAB3378251.1"/>
    </source>
</evidence>
<dbReference type="PANTHER" id="PTHR13450:SF4">
    <property type="entry name" value="LARGE RIBOSOMAL SUBUNIT PROTEIN ML42"/>
    <property type="match status" value="1"/>
</dbReference>
<dbReference type="Pfam" id="PF10210">
    <property type="entry name" value="MRP-S32"/>
    <property type="match status" value="1"/>
</dbReference>
<gene>
    <name evidence="8" type="ORF">CLODIP_2_CD11224</name>
</gene>
<evidence type="ECO:0000256" key="7">
    <source>
        <dbReference type="ARBA" id="ARBA00035189"/>
    </source>
</evidence>
<keyword evidence="5" id="KW-0496">Mitochondrion</keyword>